<comment type="caution">
    <text evidence="1">The sequence shown here is derived from an EMBL/GenBank/DDBJ whole genome shotgun (WGS) entry which is preliminary data.</text>
</comment>
<evidence type="ECO:0000313" key="2">
    <source>
        <dbReference type="Proteomes" id="UP000325315"/>
    </source>
</evidence>
<dbReference type="PANTHER" id="PTHR33593:SF16">
    <property type="entry name" value="OS08G0110600 PROTEIN"/>
    <property type="match status" value="1"/>
</dbReference>
<proteinExistence type="predicted"/>
<accession>A0A5B6VH52</accession>
<dbReference type="EMBL" id="SMMG02000006">
    <property type="protein sequence ID" value="KAA3468453.1"/>
    <property type="molecule type" value="Genomic_DNA"/>
</dbReference>
<dbReference type="OrthoDB" id="774871at2759"/>
<name>A0A5B6VH52_9ROSI</name>
<dbReference type="Proteomes" id="UP000325315">
    <property type="component" value="Unassembled WGS sequence"/>
</dbReference>
<dbReference type="AlphaFoldDB" id="A0A5B6VH52"/>
<gene>
    <name evidence="1" type="ORF">EPI10_014344</name>
</gene>
<dbReference type="PANTHER" id="PTHR33593">
    <property type="entry name" value="DUF1442 FAMILY PROTEIN"/>
    <property type="match status" value="1"/>
</dbReference>
<dbReference type="Pfam" id="PF07279">
    <property type="entry name" value="DUF1442"/>
    <property type="match status" value="1"/>
</dbReference>
<protein>
    <submittedName>
        <fullName evidence="1">Allergen V5/Tpx-1-related protein</fullName>
    </submittedName>
</protein>
<evidence type="ECO:0000313" key="1">
    <source>
        <dbReference type="EMBL" id="KAA3468453.1"/>
    </source>
</evidence>
<keyword evidence="2" id="KW-1185">Reference proteome</keyword>
<sequence>MKEWSPQDAMKAYLDTLHIVSSSLPTAWNPTAKSTVEEDDKQRLIEPNCMELISAMAAGKGAKHIVEITTQGITPLTIALAVAAKHTGGQLTCILPSHHLHHHHHHTADHLQQYINLVHAEPTNTSPRETIIKQIKVRLKNVDFAVIDCKLDDEYLKLMFKTMVQEEDGIKTGSTVIVHNVHHKKDGSIFGQLLRKKRVEAVTLPIGEGTEMTRILGCRFKRRNRFLVTFHN</sequence>
<dbReference type="InterPro" id="IPR029063">
    <property type="entry name" value="SAM-dependent_MTases_sf"/>
</dbReference>
<dbReference type="Gene3D" id="3.40.50.150">
    <property type="entry name" value="Vaccinia Virus protein VP39"/>
    <property type="match status" value="1"/>
</dbReference>
<dbReference type="InterPro" id="IPR009902">
    <property type="entry name" value="DUF1442"/>
</dbReference>
<organism evidence="1 2">
    <name type="scientific">Gossypium australe</name>
    <dbReference type="NCBI Taxonomy" id="47621"/>
    <lineage>
        <taxon>Eukaryota</taxon>
        <taxon>Viridiplantae</taxon>
        <taxon>Streptophyta</taxon>
        <taxon>Embryophyta</taxon>
        <taxon>Tracheophyta</taxon>
        <taxon>Spermatophyta</taxon>
        <taxon>Magnoliopsida</taxon>
        <taxon>eudicotyledons</taxon>
        <taxon>Gunneridae</taxon>
        <taxon>Pentapetalae</taxon>
        <taxon>rosids</taxon>
        <taxon>malvids</taxon>
        <taxon>Malvales</taxon>
        <taxon>Malvaceae</taxon>
        <taxon>Malvoideae</taxon>
        <taxon>Gossypium</taxon>
    </lineage>
</organism>
<reference evidence="1" key="1">
    <citation type="submission" date="2019-08" db="EMBL/GenBank/DDBJ databases">
        <authorList>
            <person name="Liu F."/>
        </authorList>
    </citation>
    <scope>NUCLEOTIDE SEQUENCE [LARGE SCALE GENOMIC DNA]</scope>
    <source>
        <strain evidence="1">PA1801</strain>
        <tissue evidence="1">Leaf</tissue>
    </source>
</reference>